<dbReference type="GO" id="GO:0071949">
    <property type="term" value="F:FAD binding"/>
    <property type="evidence" value="ECO:0007669"/>
    <property type="project" value="InterPro"/>
</dbReference>
<dbReference type="FunFam" id="3.30.365.10:FF:000002">
    <property type="entry name" value="Xanthine dehydrogenase oxidase"/>
    <property type="match status" value="1"/>
</dbReference>
<keyword evidence="7 17" id="KW-0479">Metal-binding</keyword>
<dbReference type="InterPro" id="IPR036010">
    <property type="entry name" value="2Fe-2S_ferredoxin-like_sf"/>
</dbReference>
<dbReference type="PROSITE" id="PS00197">
    <property type="entry name" value="2FE2S_FER_1"/>
    <property type="match status" value="1"/>
</dbReference>
<dbReference type="InterPro" id="IPR001041">
    <property type="entry name" value="2Fe-2S_ferredoxin-type"/>
</dbReference>
<dbReference type="FunFam" id="3.30.365.10:FF:000001">
    <property type="entry name" value="Xanthine dehydrogenase oxidase"/>
    <property type="match status" value="1"/>
</dbReference>
<dbReference type="InterPro" id="IPR008274">
    <property type="entry name" value="AldOxase/xan_DH_MoCoBD1"/>
</dbReference>
<evidence type="ECO:0000256" key="1">
    <source>
        <dbReference type="ARBA" id="ARBA00001974"/>
    </source>
</evidence>
<keyword evidence="22" id="KW-1185">Reference proteome</keyword>
<dbReference type="InterPro" id="IPR037165">
    <property type="entry name" value="AldOxase/xan_DH_Mopterin-bd_sf"/>
</dbReference>
<dbReference type="GO" id="GO:0051537">
    <property type="term" value="F:2 iron, 2 sulfur cluster binding"/>
    <property type="evidence" value="ECO:0007669"/>
    <property type="project" value="UniProtKB-KW"/>
</dbReference>
<evidence type="ECO:0000256" key="11">
    <source>
        <dbReference type="ARBA" id="ARBA00023014"/>
    </source>
</evidence>
<dbReference type="Gene3D" id="3.30.365.10">
    <property type="entry name" value="Aldehyde oxidase/xanthine dehydrogenase, molybdopterin binding domain"/>
    <property type="match status" value="4"/>
</dbReference>
<feature type="binding site" evidence="17">
    <location>
        <position position="1058"/>
    </location>
    <ligand>
        <name>Mo-molybdopterin</name>
        <dbReference type="ChEBI" id="CHEBI:71302"/>
    </ligand>
    <ligandPart>
        <name>Mo</name>
        <dbReference type="ChEBI" id="CHEBI:28685"/>
    </ligandPart>
</feature>
<evidence type="ECO:0000256" key="18">
    <source>
        <dbReference type="SAM" id="MobiDB-lite"/>
    </source>
</evidence>
<dbReference type="GO" id="GO:0016491">
    <property type="term" value="F:oxidoreductase activity"/>
    <property type="evidence" value="ECO:0007669"/>
    <property type="project" value="UniProtKB-KW"/>
</dbReference>
<dbReference type="GeneID" id="27332520"/>
<dbReference type="InterPro" id="IPR012675">
    <property type="entry name" value="Beta-grasp_dom_sf"/>
</dbReference>
<dbReference type="GO" id="GO:0005506">
    <property type="term" value="F:iron ion binding"/>
    <property type="evidence" value="ECO:0007669"/>
    <property type="project" value="InterPro"/>
</dbReference>
<feature type="binding site" evidence="17">
    <location>
        <position position="69"/>
    </location>
    <ligand>
        <name>[2Fe-2S] cluster</name>
        <dbReference type="ChEBI" id="CHEBI:190135"/>
        <label>1</label>
    </ligand>
</feature>
<dbReference type="GO" id="GO:0043546">
    <property type="term" value="F:molybdopterin cofactor binding"/>
    <property type="evidence" value="ECO:0007669"/>
    <property type="project" value="InterPro"/>
</dbReference>
<dbReference type="STRING" id="91928.A0A0D1YK82"/>
<dbReference type="InterPro" id="IPR006058">
    <property type="entry name" value="2Fe2S_fd_BS"/>
</dbReference>
<feature type="binding site" evidence="17">
    <location>
        <position position="944"/>
    </location>
    <ligand>
        <name>Mo-molybdopterin</name>
        <dbReference type="ChEBI" id="CHEBI:71302"/>
    </ligand>
    <ligandPart>
        <name>Mo</name>
        <dbReference type="ChEBI" id="CHEBI:28685"/>
    </ligandPart>
</feature>
<feature type="binding site" evidence="16">
    <location>
        <position position="510"/>
    </location>
    <ligand>
        <name>FAD</name>
        <dbReference type="ChEBI" id="CHEBI:57692"/>
    </ligand>
</feature>
<dbReference type="Gene3D" id="3.10.20.30">
    <property type="match status" value="1"/>
</dbReference>
<evidence type="ECO:0000313" key="22">
    <source>
        <dbReference type="Proteomes" id="UP000053328"/>
    </source>
</evidence>
<dbReference type="SMART" id="SM01092">
    <property type="entry name" value="CO_deh_flav_C"/>
    <property type="match status" value="1"/>
</dbReference>
<dbReference type="PANTHER" id="PTHR45444:SF3">
    <property type="entry name" value="XANTHINE DEHYDROGENASE"/>
    <property type="match status" value="1"/>
</dbReference>
<feature type="binding site" evidence="16">
    <location>
        <begin position="400"/>
        <end position="407"/>
    </location>
    <ligand>
        <name>FAD</name>
        <dbReference type="ChEBI" id="CHEBI:57692"/>
    </ligand>
</feature>
<feature type="compositionally biased region" description="Low complexity" evidence="18">
    <location>
        <begin position="283"/>
        <end position="294"/>
    </location>
</feature>
<evidence type="ECO:0000256" key="13">
    <source>
        <dbReference type="ARBA" id="ARBA00023140"/>
    </source>
</evidence>
<dbReference type="InterPro" id="IPR016208">
    <property type="entry name" value="Ald_Oxase/xanthine_DH-like"/>
</dbReference>
<comment type="subcellular location">
    <subcellularLocation>
        <location evidence="2">Peroxisome</location>
    </subcellularLocation>
</comment>
<dbReference type="InterPro" id="IPR036318">
    <property type="entry name" value="FAD-bd_PCMH-like_sf"/>
</dbReference>
<dbReference type="PIRSF" id="PIRSF000127">
    <property type="entry name" value="Xanthine_DH"/>
    <property type="match status" value="1"/>
</dbReference>
<feature type="domain" description="2Fe-2S ferredoxin-type" evidence="19">
    <location>
        <begin position="30"/>
        <end position="119"/>
    </location>
</feature>
<dbReference type="InterPro" id="IPR036683">
    <property type="entry name" value="CO_DH_flav_C_dom_sf"/>
</dbReference>
<dbReference type="Pfam" id="PF01799">
    <property type="entry name" value="Fer2_2"/>
    <property type="match status" value="1"/>
</dbReference>
<feature type="binding site" evidence="16">
    <location>
        <position position="948"/>
    </location>
    <ligand>
        <name>substrate</name>
    </ligand>
</feature>
<feature type="binding site" evidence="17">
    <location>
        <position position="101"/>
    </location>
    <ligand>
        <name>[2Fe-2S] cluster</name>
        <dbReference type="ChEBI" id="CHEBI:190135"/>
        <label>1</label>
    </ligand>
</feature>
<comment type="similarity">
    <text evidence="3">Belongs to the xanthine dehydrogenase family.</text>
</comment>
<evidence type="ECO:0000256" key="4">
    <source>
        <dbReference type="ARBA" id="ARBA00022505"/>
    </source>
</evidence>
<proteinExistence type="inferred from homology"/>
<evidence type="ECO:0000256" key="12">
    <source>
        <dbReference type="ARBA" id="ARBA00023027"/>
    </source>
</evidence>
<keyword evidence="8 16" id="KW-0274">FAD</keyword>
<evidence type="ECO:0000259" key="20">
    <source>
        <dbReference type="PROSITE" id="PS51387"/>
    </source>
</evidence>
<evidence type="ECO:0000259" key="19">
    <source>
        <dbReference type="PROSITE" id="PS51085"/>
    </source>
</evidence>
<comment type="cofactor">
    <cofactor evidence="1 16">
        <name>FAD</name>
        <dbReference type="ChEBI" id="CHEBI:57692"/>
    </cofactor>
</comment>
<dbReference type="Gene3D" id="3.30.43.10">
    <property type="entry name" value="Uridine Diphospho-n-acetylenolpyruvylglucosamine Reductase, domain 2"/>
    <property type="match status" value="1"/>
</dbReference>
<accession>A0A0D1YK82</accession>
<dbReference type="PROSITE" id="PS51387">
    <property type="entry name" value="FAD_PCMH"/>
    <property type="match status" value="1"/>
</dbReference>
<dbReference type="PROSITE" id="PS51085">
    <property type="entry name" value="2FE2S_FER_2"/>
    <property type="match status" value="1"/>
</dbReference>
<evidence type="ECO:0000256" key="16">
    <source>
        <dbReference type="PIRSR" id="PIRSR000127-2"/>
    </source>
</evidence>
<dbReference type="EMBL" id="KN847495">
    <property type="protein sequence ID" value="KIW15391.1"/>
    <property type="molecule type" value="Genomic_DNA"/>
</dbReference>
<dbReference type="Pfam" id="PF01315">
    <property type="entry name" value="Ald_Xan_dh_C"/>
    <property type="match status" value="1"/>
</dbReference>
<dbReference type="SUPFAM" id="SSF55447">
    <property type="entry name" value="CO dehydrogenase flavoprotein C-terminal domain-like"/>
    <property type="match status" value="1"/>
</dbReference>
<dbReference type="Pfam" id="PF20256">
    <property type="entry name" value="MoCoBD_2"/>
    <property type="match status" value="1"/>
</dbReference>
<feature type="binding site" evidence="17">
    <location>
        <position position="913"/>
    </location>
    <ligand>
        <name>Mo-molybdopterin</name>
        <dbReference type="ChEBI" id="CHEBI:71302"/>
    </ligand>
    <ligandPart>
        <name>Mo</name>
        <dbReference type="ChEBI" id="CHEBI:28685"/>
    </ligandPart>
</feature>
<dbReference type="InterPro" id="IPR002346">
    <property type="entry name" value="Mopterin_DH_FAD-bd"/>
</dbReference>
<feature type="binding site" evidence="17">
    <location>
        <position position="74"/>
    </location>
    <ligand>
        <name>[2Fe-2S] cluster</name>
        <dbReference type="ChEBI" id="CHEBI:190135"/>
        <label>1</label>
    </ligand>
</feature>
<evidence type="ECO:0000313" key="21">
    <source>
        <dbReference type="EMBL" id="KIW15391.1"/>
    </source>
</evidence>
<keyword evidence="4 17" id="KW-0500">Molybdenum</keyword>
<keyword evidence="6 17" id="KW-0001">2Fe-2S</keyword>
<dbReference type="Gene3D" id="3.30.390.50">
    <property type="entry name" value="CO dehydrogenase flavoprotein, C-terminal domain"/>
    <property type="match status" value="1"/>
</dbReference>
<feature type="binding site" evidence="17">
    <location>
        <position position="143"/>
    </location>
    <ligand>
        <name>[2Fe-2S] cluster</name>
        <dbReference type="ChEBI" id="CHEBI:190135"/>
        <label>2</label>
    </ligand>
</feature>
<comment type="cofactor">
    <cofactor evidence="14">
        <name>[2Fe-2S] cluster</name>
        <dbReference type="ChEBI" id="CHEBI:190135"/>
    </cofactor>
</comment>
<feature type="binding site" evidence="17">
    <location>
        <position position="186"/>
    </location>
    <ligand>
        <name>[2Fe-2S] cluster</name>
        <dbReference type="ChEBI" id="CHEBI:190135"/>
        <label>2</label>
    </ligand>
</feature>
<feature type="binding site" evidence="16">
    <location>
        <position position="1026"/>
    </location>
    <ligand>
        <name>substrate</name>
    </ligand>
</feature>
<dbReference type="Pfam" id="PF03450">
    <property type="entry name" value="CO_deh_flav_C"/>
    <property type="match status" value="1"/>
</dbReference>
<dbReference type="InterPro" id="IPR016167">
    <property type="entry name" value="FAD-bd_PCMH_sub1"/>
</dbReference>
<evidence type="ECO:0000256" key="3">
    <source>
        <dbReference type="ARBA" id="ARBA00006849"/>
    </source>
</evidence>
<gene>
    <name evidence="21" type="ORF">PV08_05437</name>
</gene>
<dbReference type="FunFam" id="3.30.465.10:FF:000004">
    <property type="entry name" value="Xanthine dehydrogenase/oxidase"/>
    <property type="match status" value="1"/>
</dbReference>
<protein>
    <submittedName>
        <fullName evidence="21">Xanthine dehydrogenase, molybdopterin binding subunit</fullName>
    </submittedName>
</protein>
<keyword evidence="12" id="KW-0520">NAD</keyword>
<dbReference type="InterPro" id="IPR036856">
    <property type="entry name" value="Ald_Oxase/Xan_DH_a/b_sf"/>
</dbReference>
<feature type="domain" description="FAD-binding PCMH-type" evidence="20">
    <location>
        <begin position="372"/>
        <end position="564"/>
    </location>
</feature>
<dbReference type="InterPro" id="IPR036884">
    <property type="entry name" value="2Fe-2S-bd_dom_sf"/>
</dbReference>
<dbReference type="FunFam" id="3.10.20.30:FF:000012">
    <property type="entry name" value="Xanthine dehydrogenase/oxidase"/>
    <property type="match status" value="1"/>
</dbReference>
<dbReference type="SMART" id="SM01008">
    <property type="entry name" value="Ald_Xan_dh_C"/>
    <property type="match status" value="1"/>
</dbReference>
<dbReference type="PANTHER" id="PTHR45444">
    <property type="entry name" value="XANTHINE DEHYDROGENASE"/>
    <property type="match status" value="1"/>
</dbReference>
<feature type="region of interest" description="Disordered" evidence="18">
    <location>
        <begin position="258"/>
        <end position="338"/>
    </location>
</feature>
<organism evidence="21 22">
    <name type="scientific">Exophiala spinifera</name>
    <dbReference type="NCBI Taxonomy" id="91928"/>
    <lineage>
        <taxon>Eukaryota</taxon>
        <taxon>Fungi</taxon>
        <taxon>Dikarya</taxon>
        <taxon>Ascomycota</taxon>
        <taxon>Pezizomycotina</taxon>
        <taxon>Eurotiomycetes</taxon>
        <taxon>Chaetothyriomycetidae</taxon>
        <taxon>Chaetothyriales</taxon>
        <taxon>Herpotrichiellaceae</taxon>
        <taxon>Exophiala</taxon>
    </lineage>
</organism>
<keyword evidence="10 17" id="KW-0408">Iron</keyword>
<keyword evidence="13" id="KW-0576">Peroxisome</keyword>
<dbReference type="SUPFAM" id="SSF54665">
    <property type="entry name" value="CO dehydrogenase molybdoprotein N-domain-like"/>
    <property type="match status" value="1"/>
</dbReference>
<dbReference type="Gene3D" id="3.90.1170.50">
    <property type="entry name" value="Aldehyde oxidase/xanthine dehydrogenase, a/b hammerhead"/>
    <property type="match status" value="1"/>
</dbReference>
<dbReference type="PROSITE" id="PS00559">
    <property type="entry name" value="MOLYBDOPTERIN_EUK"/>
    <property type="match status" value="1"/>
</dbReference>
<keyword evidence="11 17" id="KW-0411">Iron-sulfur</keyword>
<dbReference type="Pfam" id="PF00111">
    <property type="entry name" value="Fer2"/>
    <property type="match status" value="1"/>
</dbReference>
<comment type="cofactor">
    <cofactor evidence="17">
        <name>Mo-molybdopterin</name>
        <dbReference type="ChEBI" id="CHEBI:71302"/>
    </cofactor>
    <text evidence="17">Binds 1 Mo-molybdopterin (Mo-MPT) cofactor per subunit.</text>
</comment>
<feature type="active site" description="Proton acceptor" evidence="15">
    <location>
        <position position="1416"/>
    </location>
</feature>
<evidence type="ECO:0000256" key="10">
    <source>
        <dbReference type="ARBA" id="ARBA00023004"/>
    </source>
</evidence>
<dbReference type="SUPFAM" id="SSF56003">
    <property type="entry name" value="Molybdenum cofactor-binding domain"/>
    <property type="match status" value="1"/>
</dbReference>
<dbReference type="HOGENOM" id="CLU_001681_1_2_1"/>
<dbReference type="SUPFAM" id="SSF47741">
    <property type="entry name" value="CO dehydrogenase ISP C-domain like"/>
    <property type="match status" value="1"/>
</dbReference>
<evidence type="ECO:0000256" key="2">
    <source>
        <dbReference type="ARBA" id="ARBA00004275"/>
    </source>
</evidence>
<evidence type="ECO:0000256" key="6">
    <source>
        <dbReference type="ARBA" id="ARBA00022714"/>
    </source>
</evidence>
<feature type="binding site" evidence="16">
    <location>
        <position position="1060"/>
    </location>
    <ligand>
        <name>substrate</name>
    </ligand>
</feature>
<dbReference type="SUPFAM" id="SSF56176">
    <property type="entry name" value="FAD-binding/transporter-associated domain-like"/>
    <property type="match status" value="1"/>
</dbReference>
<evidence type="ECO:0000256" key="17">
    <source>
        <dbReference type="PIRSR" id="PIRSR000127-3"/>
    </source>
</evidence>
<dbReference type="OrthoDB" id="8300278at2759"/>
<feature type="binding site" evidence="17">
    <location>
        <position position="1227"/>
    </location>
    <ligand>
        <name>Mo-molybdopterin</name>
        <dbReference type="ChEBI" id="CHEBI:71302"/>
    </ligand>
    <ligandPart>
        <name>Mo</name>
        <dbReference type="ChEBI" id="CHEBI:28685"/>
    </ligandPart>
</feature>
<feature type="binding site" evidence="16">
    <location>
        <position position="487"/>
    </location>
    <ligand>
        <name>FAD</name>
        <dbReference type="ChEBI" id="CHEBI:57692"/>
    </ligand>
</feature>
<dbReference type="FunFam" id="3.30.365.10:FF:000003">
    <property type="entry name" value="Aldehyde oxidase 1"/>
    <property type="match status" value="1"/>
</dbReference>
<feature type="binding site" evidence="17">
    <location>
        <position position="77"/>
    </location>
    <ligand>
        <name>[2Fe-2S] cluster</name>
        <dbReference type="ChEBI" id="CHEBI:190135"/>
        <label>1</label>
    </ligand>
</feature>
<evidence type="ECO:0000256" key="5">
    <source>
        <dbReference type="ARBA" id="ARBA00022630"/>
    </source>
</evidence>
<keyword evidence="5" id="KW-0285">Flavoprotein</keyword>
<dbReference type="InterPro" id="IPR022407">
    <property type="entry name" value="OxRdtase_Mopterin_BS"/>
</dbReference>
<dbReference type="InterPro" id="IPR016166">
    <property type="entry name" value="FAD-bd_PCMH"/>
</dbReference>
<dbReference type="InterPro" id="IPR002888">
    <property type="entry name" value="2Fe-2S-bd"/>
</dbReference>
<sequence length="1485" mass="163155">MALPFVARRQAVPAPFEKLQSLIESEFGESTLQFFMNGRKIVLENPNPEWTLLDFIRSRHGHKGTKLGCGEGGCGACTVVLQQLDRDSGKPRLRHLAVNACLYPLIGVVGKHLITVEGLGTVDHPHPLQERIAKLHGSQCGFCTPGIVMSMYAMIRNAWDPESQSFRLSASDIELEGHLDGNLCRCTGYKPILAAAKTFIVDDLKSNIVEEHDSDEALLEDEQGQRTKYVPEGIPELLKKSPLSCGRPGGCCRDNPGSNSGCSSKEDSVESAQETSSDEESGKSSQTSLTSSGQSEEKEVSGASYGQPIRRRQRDPPPGEEGEGLKTGTSLDAPPPKSYPAGLLPDLLPYIPGTELIFPPSLKKFELQPICYGNSDMIWLRPTTLEQLLAIKSLDPTAKLVGGSSEVQVEIRFKYSKFAIMVFVGDIPDLKRSVLPTSDEDIARMTEVVIGANTSLTDCESIFKDLSRKLGRRGLVLEAARKQLRYFAGRQIRNAASLAGNIATASPISDMNPVLLASGATVVAQSKSDGEILLPMKTFFLGYRKTSLPPDAVITQIRFPIPPPEAAEVTKAYKQAKRKDDDIAIVTAAFTVRLSDDGLVETIALAYGGMAPTTVLAKNTADVLSGQKWYDPRTLEAGLQSLRKDFDLSLGVPGGMATYRVTLALSFFFRFWHEVVAELKLGEVDRQLIEEIHRGISSGSRDNFNPEEQRVVGKQIPHLSALKQNTGEAEYLDDIPHQDQELYGAFVFSQKAHAKLVEVDFSPAIGPGLAVGYVDKNDLSKERNYWGPVKADEPLFADGTVYSHGQVIGLVYAETALQAQKAARLVKVVYEDLPPILTIDEAIEAKSFYHHPRELKKGLAIEDAMDKAFAGCHRVFEGTVRMGGQEHFYLETNASMVIPHIEDGYMDVWSSTQNTMETQEWVSHTTGMPSNRINARVKRMGGAFGGKESRSTPIACVLAVAAQKEKRPVRCMLNRDEDMMTSGQRHPFQARWKVGAMRDGTLVALDIDLYNNGGWSLDMSSAVMDRCSTHIDNCYEIPNVHVRGHLCKTNTHSNTAFRGFGGPQAMFIAETFMYAVAEGLEIDIDQLRLKNMYKEGHHTPFLQLIDEDWHVPLLMSQLKEKCDFDKRKAAVRIYNQNNKWKKRGIALIPAKFGISFATANHLNQASAAVKIFADGSVLLHHGGTEMGQGLYTKMAQVAAQELNVPVDSIYTNETQSFYTANVSPTAASSGSDLNGMAIKDACDQLNERLKPYREKFGPDASMKTMAHAAYMDRVNLSASGFWKMPKVGYQWGNYTLGSVKPMYHYWTQGVACSEVELDLLTGDHTVLRTDIHMDVGRSINPAIDYGQIEGAYVQGQGLFTIEESLWTQSGQLFTRGPGTYKIPGFSDIPQEFNVTLLQGVSWNHLGTIQSSKGIGEPPLFLGAAALFALRDALVSARKDNGVKEPLILHSPATAERLRLAVGDDLLKMGTVVPKEGEKNFLVAVA</sequence>
<feature type="binding site" evidence="17">
    <location>
        <position position="140"/>
    </location>
    <ligand>
        <name>[2Fe-2S] cluster</name>
        <dbReference type="ChEBI" id="CHEBI:190135"/>
        <label>2</label>
    </ligand>
</feature>
<dbReference type="Pfam" id="PF02738">
    <property type="entry name" value="MoCoBD_1"/>
    <property type="match status" value="1"/>
</dbReference>
<keyword evidence="9" id="KW-0560">Oxidoreductase</keyword>
<dbReference type="RefSeq" id="XP_016235607.1">
    <property type="nucleotide sequence ID" value="XM_016379780.1"/>
</dbReference>
<dbReference type="Gene3D" id="3.30.465.10">
    <property type="match status" value="1"/>
</dbReference>
<dbReference type="InterPro" id="IPR046867">
    <property type="entry name" value="AldOxase/xan_DH_MoCoBD2"/>
</dbReference>
<dbReference type="InterPro" id="IPR016169">
    <property type="entry name" value="FAD-bd_PCMH_sub2"/>
</dbReference>
<evidence type="ECO:0000256" key="8">
    <source>
        <dbReference type="ARBA" id="ARBA00022827"/>
    </source>
</evidence>
<dbReference type="VEuPathDB" id="FungiDB:PV08_05437"/>
<reference evidence="21 22" key="1">
    <citation type="submission" date="2015-01" db="EMBL/GenBank/DDBJ databases">
        <title>The Genome Sequence of Exophiala spinifera CBS89968.</title>
        <authorList>
            <consortium name="The Broad Institute Genomics Platform"/>
            <person name="Cuomo C."/>
            <person name="de Hoog S."/>
            <person name="Gorbushina A."/>
            <person name="Stielow B."/>
            <person name="Teixiera M."/>
            <person name="Abouelleil A."/>
            <person name="Chapman S.B."/>
            <person name="Priest M."/>
            <person name="Young S.K."/>
            <person name="Wortman J."/>
            <person name="Nusbaum C."/>
            <person name="Birren B."/>
        </authorList>
    </citation>
    <scope>NUCLEOTIDE SEQUENCE [LARGE SCALE GENOMIC DNA]</scope>
    <source>
        <strain evidence="21 22">CBS 89968</strain>
    </source>
</reference>
<evidence type="ECO:0000256" key="15">
    <source>
        <dbReference type="PIRSR" id="PIRSR000127-1"/>
    </source>
</evidence>
<evidence type="ECO:0000256" key="9">
    <source>
        <dbReference type="ARBA" id="ARBA00023002"/>
    </source>
</evidence>
<name>A0A0D1YK82_9EURO</name>
<dbReference type="GO" id="GO:0005777">
    <property type="term" value="C:peroxisome"/>
    <property type="evidence" value="ECO:0007669"/>
    <property type="project" value="UniProtKB-SubCell"/>
</dbReference>
<feature type="binding site" evidence="17">
    <location>
        <position position="184"/>
    </location>
    <ligand>
        <name>[2Fe-2S] cluster</name>
        <dbReference type="ChEBI" id="CHEBI:190135"/>
        <label>2</label>
    </ligand>
</feature>
<dbReference type="InterPro" id="IPR000674">
    <property type="entry name" value="Ald_Oxase/Xan_DH_a/b"/>
</dbReference>
<comment type="cofactor">
    <cofactor evidence="17">
        <name>[2Fe-2S] cluster</name>
        <dbReference type="ChEBI" id="CHEBI:190135"/>
    </cofactor>
    <text evidence="17">Binds 2 [2Fe-2S] clusters.</text>
</comment>
<feature type="binding site" evidence="16">
    <location>
        <position position="574"/>
    </location>
    <ligand>
        <name>FAD</name>
        <dbReference type="ChEBI" id="CHEBI:57692"/>
    </ligand>
</feature>
<dbReference type="Gene3D" id="1.10.150.120">
    <property type="entry name" value="[2Fe-2S]-binding domain"/>
    <property type="match status" value="1"/>
</dbReference>
<dbReference type="Pfam" id="PF00941">
    <property type="entry name" value="FAD_binding_5"/>
    <property type="match status" value="1"/>
</dbReference>
<evidence type="ECO:0000256" key="14">
    <source>
        <dbReference type="ARBA" id="ARBA00034078"/>
    </source>
</evidence>
<evidence type="ECO:0000256" key="7">
    <source>
        <dbReference type="ARBA" id="ARBA00022723"/>
    </source>
</evidence>
<dbReference type="FunFam" id="3.30.365.10:FF:000004">
    <property type="entry name" value="Xanthine dehydrogenase oxidase"/>
    <property type="match status" value="1"/>
</dbReference>
<feature type="binding site" evidence="16">
    <location>
        <begin position="497"/>
        <end position="501"/>
    </location>
    <ligand>
        <name>FAD</name>
        <dbReference type="ChEBI" id="CHEBI:57692"/>
    </ligand>
</feature>
<dbReference type="InterPro" id="IPR005107">
    <property type="entry name" value="CO_DH_flav_C"/>
</dbReference>
<dbReference type="Proteomes" id="UP000053328">
    <property type="component" value="Unassembled WGS sequence"/>
</dbReference>
<dbReference type="SUPFAM" id="SSF54292">
    <property type="entry name" value="2Fe-2S ferredoxin-like"/>
    <property type="match status" value="1"/>
</dbReference>